<keyword evidence="2 5" id="KW-0812">Transmembrane</keyword>
<evidence type="ECO:0000256" key="2">
    <source>
        <dbReference type="ARBA" id="ARBA00022692"/>
    </source>
</evidence>
<evidence type="ECO:0000256" key="3">
    <source>
        <dbReference type="ARBA" id="ARBA00022989"/>
    </source>
</evidence>
<feature type="transmembrane region" description="Helical" evidence="5">
    <location>
        <begin position="103"/>
        <end position="121"/>
    </location>
</feature>
<comment type="subcellular location">
    <subcellularLocation>
        <location evidence="1 5">Membrane</location>
        <topology evidence="1 5">Multi-pass membrane protein</topology>
    </subcellularLocation>
</comment>
<evidence type="ECO:0000256" key="1">
    <source>
        <dbReference type="ARBA" id="ARBA00004141"/>
    </source>
</evidence>
<evidence type="ECO:0000256" key="4">
    <source>
        <dbReference type="ARBA" id="ARBA00023136"/>
    </source>
</evidence>
<sequence>MANNDGSSSSNPGLGGAFSMIGGVVGTVKEKWSASGGSELLSSVSSQIPQETKSLFGDAQKKIFNRQHLRTPVVYFGIGEERPFYVEKTIPLLMPRIKHNFSFFYMNYMLVAAVLFVLTLLISPGAIIGIGLLGLAWAYVIKATQDGSTTIKGITITQKQATIGMLAISVLVLFWLLSHIFWWTLSTSGFLIGIHALLRDASMHKDQEDIVEMSGDLALDEDAAFLNPVDGKGADVI</sequence>
<accession>A0A7S2UBQ4</accession>
<feature type="transmembrane region" description="Helical" evidence="5">
    <location>
        <begin position="156"/>
        <end position="174"/>
    </location>
</feature>
<reference evidence="6" key="1">
    <citation type="submission" date="2021-01" db="EMBL/GenBank/DDBJ databases">
        <authorList>
            <person name="Corre E."/>
            <person name="Pelletier E."/>
            <person name="Niang G."/>
            <person name="Scheremetjew M."/>
            <person name="Finn R."/>
            <person name="Kale V."/>
            <person name="Holt S."/>
            <person name="Cochrane G."/>
            <person name="Meng A."/>
            <person name="Brown T."/>
            <person name="Cohen L."/>
        </authorList>
    </citation>
    <scope>NUCLEOTIDE SEQUENCE</scope>
    <source>
        <strain evidence="6">CCMP2084</strain>
    </source>
</reference>
<keyword evidence="4 5" id="KW-0472">Membrane</keyword>
<comment type="similarity">
    <text evidence="5">Belongs to the PRA1 family.</text>
</comment>
<dbReference type="EMBL" id="HBHQ01009710">
    <property type="protein sequence ID" value="CAD9814726.1"/>
    <property type="molecule type" value="Transcribed_RNA"/>
</dbReference>
<dbReference type="Pfam" id="PF03208">
    <property type="entry name" value="PRA1"/>
    <property type="match status" value="1"/>
</dbReference>
<protein>
    <recommendedName>
        <fullName evidence="5">PRA1 family protein</fullName>
    </recommendedName>
</protein>
<keyword evidence="3 5" id="KW-1133">Transmembrane helix</keyword>
<evidence type="ECO:0000313" key="6">
    <source>
        <dbReference type="EMBL" id="CAD9814726.1"/>
    </source>
</evidence>
<name>A0A7S2UBQ4_9STRA</name>
<dbReference type="PANTHER" id="PTHR19317">
    <property type="entry name" value="PRENYLATED RAB ACCEPTOR 1-RELATED"/>
    <property type="match status" value="1"/>
</dbReference>
<dbReference type="GO" id="GO:0016020">
    <property type="term" value="C:membrane"/>
    <property type="evidence" value="ECO:0007669"/>
    <property type="project" value="UniProtKB-SubCell"/>
</dbReference>
<dbReference type="AlphaFoldDB" id="A0A7S2UBQ4"/>
<evidence type="ECO:0000256" key="5">
    <source>
        <dbReference type="RuleBase" id="RU363107"/>
    </source>
</evidence>
<organism evidence="6">
    <name type="scientific">Attheya septentrionalis</name>
    <dbReference type="NCBI Taxonomy" id="420275"/>
    <lineage>
        <taxon>Eukaryota</taxon>
        <taxon>Sar</taxon>
        <taxon>Stramenopiles</taxon>
        <taxon>Ochrophyta</taxon>
        <taxon>Bacillariophyta</taxon>
        <taxon>Coscinodiscophyceae</taxon>
        <taxon>Chaetocerotophycidae</taxon>
        <taxon>Chaetocerotales</taxon>
        <taxon>Attheyaceae</taxon>
        <taxon>Attheya</taxon>
    </lineage>
</organism>
<proteinExistence type="inferred from homology"/>
<dbReference type="GO" id="GO:0005794">
    <property type="term" value="C:Golgi apparatus"/>
    <property type="evidence" value="ECO:0007669"/>
    <property type="project" value="TreeGrafter"/>
</dbReference>
<dbReference type="InterPro" id="IPR004895">
    <property type="entry name" value="Prenylated_rab_accept_PRA1"/>
</dbReference>
<gene>
    <name evidence="6" type="ORF">ASEP1449_LOCUS6551</name>
</gene>
<dbReference type="PANTHER" id="PTHR19317:SF0">
    <property type="entry name" value="PRENYLATED RAB ACCEPTOR PROTEIN 1"/>
    <property type="match status" value="1"/>
</dbReference>